<dbReference type="InterPro" id="IPR007568">
    <property type="entry name" value="RTA1"/>
</dbReference>
<dbReference type="GO" id="GO:0000324">
    <property type="term" value="C:fungal-type vacuole"/>
    <property type="evidence" value="ECO:0007669"/>
    <property type="project" value="TreeGrafter"/>
</dbReference>
<evidence type="ECO:0000313" key="7">
    <source>
        <dbReference type="EMBL" id="RKU46635.1"/>
    </source>
</evidence>
<protein>
    <recommendedName>
        <fullName evidence="9">Sphingoid long-chain base transporter RSB1</fullName>
    </recommendedName>
</protein>
<feature type="transmembrane region" description="Helical" evidence="6">
    <location>
        <begin position="122"/>
        <end position="141"/>
    </location>
</feature>
<feature type="transmembrane region" description="Helical" evidence="6">
    <location>
        <begin position="22"/>
        <end position="43"/>
    </location>
</feature>
<dbReference type="PANTHER" id="PTHR31465">
    <property type="entry name" value="PROTEIN RTA1-RELATED"/>
    <property type="match status" value="1"/>
</dbReference>
<sequence>MGDCMIRIFPVGDGFFSSPPSVVGSAVFLAAFAILIPINWWAGMHWNTPIYSLTIVAGLVFEVIGYIGRILLNLDTASVVGFVLYMLGTIMGPTFITSAVYQILPHIVVLYGKEFTLVSQPAYFGVFFMVLDLCTIAFQAAGVAVSISGATPDERTRGLDILLAGLAMQMASIALFLCIYWRFVYKIHHRIYILDATFRDVYLSAKYKMFLLCMQLAAAFILVRTIVRFVSLLEGFDSILNQSQLVALLLDATLVLAACIILIVIPVGAAFGRSWSITSPYCPGDGDANLPLHRRRGRSGPREITPPLPTALPNAYSPRTYNPGTPPQPPTHVNGSPGASRPPYGWAYGKVSQTSPGPSPSAVEYAPRQQLVKHDDIW</sequence>
<evidence type="ECO:0000256" key="3">
    <source>
        <dbReference type="ARBA" id="ARBA00022989"/>
    </source>
</evidence>
<dbReference type="Proteomes" id="UP000275385">
    <property type="component" value="Unassembled WGS sequence"/>
</dbReference>
<evidence type="ECO:0000256" key="4">
    <source>
        <dbReference type="ARBA" id="ARBA00023136"/>
    </source>
</evidence>
<evidence type="ECO:0000256" key="2">
    <source>
        <dbReference type="ARBA" id="ARBA00022692"/>
    </source>
</evidence>
<keyword evidence="3 6" id="KW-1133">Transmembrane helix</keyword>
<keyword evidence="4 6" id="KW-0472">Membrane</keyword>
<dbReference type="GO" id="GO:0005886">
    <property type="term" value="C:plasma membrane"/>
    <property type="evidence" value="ECO:0007669"/>
    <property type="project" value="TreeGrafter"/>
</dbReference>
<evidence type="ECO:0000256" key="1">
    <source>
        <dbReference type="ARBA" id="ARBA00004141"/>
    </source>
</evidence>
<proteinExistence type="predicted"/>
<evidence type="ECO:0008006" key="9">
    <source>
        <dbReference type="Google" id="ProtNLM"/>
    </source>
</evidence>
<feature type="transmembrane region" description="Helical" evidence="6">
    <location>
        <begin position="50"/>
        <end position="72"/>
    </location>
</feature>
<accession>A0A420YFC3</accession>
<dbReference type="Pfam" id="PF04479">
    <property type="entry name" value="RTA1"/>
    <property type="match status" value="1"/>
</dbReference>
<comment type="subcellular location">
    <subcellularLocation>
        <location evidence="1">Membrane</location>
        <topology evidence="1">Multi-pass membrane protein</topology>
    </subcellularLocation>
</comment>
<dbReference type="STRING" id="177199.A0A420YFC3"/>
<keyword evidence="2 6" id="KW-0812">Transmembrane</keyword>
<reference evidence="7 8" key="1">
    <citation type="submission" date="2018-08" db="EMBL/GenBank/DDBJ databases">
        <title>Draft genome of the lignicolous fungus Coniochaeta pulveracea.</title>
        <authorList>
            <person name="Borstlap C.J."/>
            <person name="De Witt R.N."/>
            <person name="Botha A."/>
            <person name="Volschenk H."/>
        </authorList>
    </citation>
    <scope>NUCLEOTIDE SEQUENCE [LARGE SCALE GENOMIC DNA]</scope>
    <source>
        <strain evidence="7 8">CAB683</strain>
    </source>
</reference>
<dbReference type="OrthoDB" id="3358017at2759"/>
<organism evidence="7 8">
    <name type="scientific">Coniochaeta pulveracea</name>
    <dbReference type="NCBI Taxonomy" id="177199"/>
    <lineage>
        <taxon>Eukaryota</taxon>
        <taxon>Fungi</taxon>
        <taxon>Dikarya</taxon>
        <taxon>Ascomycota</taxon>
        <taxon>Pezizomycotina</taxon>
        <taxon>Sordariomycetes</taxon>
        <taxon>Sordariomycetidae</taxon>
        <taxon>Coniochaetales</taxon>
        <taxon>Coniochaetaceae</taxon>
        <taxon>Coniochaeta</taxon>
    </lineage>
</organism>
<feature type="transmembrane region" description="Helical" evidence="6">
    <location>
        <begin position="78"/>
        <end position="101"/>
    </location>
</feature>
<comment type="caution">
    <text evidence="7">The sequence shown here is derived from an EMBL/GenBank/DDBJ whole genome shotgun (WGS) entry which is preliminary data.</text>
</comment>
<evidence type="ECO:0000256" key="6">
    <source>
        <dbReference type="SAM" id="Phobius"/>
    </source>
</evidence>
<dbReference type="PANTHER" id="PTHR31465:SF9">
    <property type="entry name" value="SPHINGOID LONG-CHAIN BASE TRANSPORTER RSB1"/>
    <property type="match status" value="1"/>
</dbReference>
<feature type="transmembrane region" description="Helical" evidence="6">
    <location>
        <begin position="247"/>
        <end position="271"/>
    </location>
</feature>
<keyword evidence="8" id="KW-1185">Reference proteome</keyword>
<name>A0A420YFC3_9PEZI</name>
<dbReference type="AlphaFoldDB" id="A0A420YFC3"/>
<feature type="region of interest" description="Disordered" evidence="5">
    <location>
        <begin position="288"/>
        <end position="378"/>
    </location>
</feature>
<gene>
    <name evidence="7" type="ORF">DL546_007606</name>
</gene>
<evidence type="ECO:0000313" key="8">
    <source>
        <dbReference type="Proteomes" id="UP000275385"/>
    </source>
</evidence>
<feature type="transmembrane region" description="Helical" evidence="6">
    <location>
        <begin position="161"/>
        <end position="181"/>
    </location>
</feature>
<feature type="transmembrane region" description="Helical" evidence="6">
    <location>
        <begin position="209"/>
        <end position="227"/>
    </location>
</feature>
<evidence type="ECO:0000256" key="5">
    <source>
        <dbReference type="SAM" id="MobiDB-lite"/>
    </source>
</evidence>
<dbReference type="EMBL" id="QVQW01000013">
    <property type="protein sequence ID" value="RKU46635.1"/>
    <property type="molecule type" value="Genomic_DNA"/>
</dbReference>